<dbReference type="PANTHER" id="PTHR43540:SF14">
    <property type="entry name" value="ISOCHORISMATASE"/>
    <property type="match status" value="1"/>
</dbReference>
<gene>
    <name evidence="3" type="ORF">SMC7_01000</name>
</gene>
<comment type="caution">
    <text evidence="3">The sequence shown here is derived from an EMBL/GenBank/DDBJ whole genome shotgun (WGS) entry which is preliminary data.</text>
</comment>
<evidence type="ECO:0000313" key="4">
    <source>
        <dbReference type="Proteomes" id="UP000266328"/>
    </source>
</evidence>
<organism evidence="3 4">
    <name type="scientific">Candidatus Cryosericum terrychapinii</name>
    <dbReference type="NCBI Taxonomy" id="2290919"/>
    <lineage>
        <taxon>Bacteria</taxon>
        <taxon>Pseudomonadati</taxon>
        <taxon>Caldisericota/Cryosericota group</taxon>
        <taxon>Candidatus Cryosericota</taxon>
        <taxon>Candidatus Cryosericia</taxon>
        <taxon>Candidatus Cryosericales</taxon>
        <taxon>Candidatus Cryosericaceae</taxon>
        <taxon>Candidatus Cryosericum</taxon>
    </lineage>
</organism>
<proteinExistence type="predicted"/>
<dbReference type="InterPro" id="IPR000868">
    <property type="entry name" value="Isochorismatase-like_dom"/>
</dbReference>
<dbReference type="SUPFAM" id="SSF52499">
    <property type="entry name" value="Isochorismatase-like hydrolases"/>
    <property type="match status" value="1"/>
</dbReference>
<dbReference type="InterPro" id="IPR036380">
    <property type="entry name" value="Isochorismatase-like_sf"/>
</dbReference>
<evidence type="ECO:0000259" key="2">
    <source>
        <dbReference type="Pfam" id="PF00857"/>
    </source>
</evidence>
<dbReference type="Proteomes" id="UP000266328">
    <property type="component" value="Unassembled WGS sequence"/>
</dbReference>
<keyword evidence="1" id="KW-0378">Hydrolase</keyword>
<dbReference type="GO" id="GO:0016787">
    <property type="term" value="F:hydrolase activity"/>
    <property type="evidence" value="ECO:0007669"/>
    <property type="project" value="UniProtKB-KW"/>
</dbReference>
<dbReference type="Pfam" id="PF00857">
    <property type="entry name" value="Isochorismatase"/>
    <property type="match status" value="1"/>
</dbReference>
<reference evidence="3 4" key="1">
    <citation type="submission" date="2018-09" db="EMBL/GenBank/DDBJ databases">
        <title>Discovery and Ecogenomic Context for Candidatus Cryosericales, a Global Caldiserica Order Active in Thawing Permafrost.</title>
        <authorList>
            <person name="Martinez M.A."/>
            <person name="Woodcroft B.J."/>
            <person name="Ignacio Espinoza J.C."/>
            <person name="Zayed A."/>
            <person name="Singleton C.M."/>
            <person name="Boyd J."/>
            <person name="Li Y.-F."/>
            <person name="Purvine S."/>
            <person name="Maughan H."/>
            <person name="Hodgkins S.B."/>
            <person name="Anderson D."/>
            <person name="Sederholm M."/>
            <person name="Temperton B."/>
            <person name="Saleska S.R."/>
            <person name="Tyson G.W."/>
            <person name="Rich V.I."/>
        </authorList>
    </citation>
    <scope>NUCLEOTIDE SEQUENCE [LARGE SCALE GENOMIC DNA]</scope>
    <source>
        <strain evidence="3 4">SMC7</strain>
    </source>
</reference>
<dbReference type="EMBL" id="QXIS01000006">
    <property type="protein sequence ID" value="RIE06617.1"/>
    <property type="molecule type" value="Genomic_DNA"/>
</dbReference>
<accession>A0A398D2Z8</accession>
<dbReference type="AlphaFoldDB" id="A0A398D2Z8"/>
<sequence>MTQEGERVTICKRRDVKELGTKTALLIIDVQCDLFEKSTPVYQGDLVLKNINTLVDRAHAAGAPVFYVQHSTKTTLIEGSIGWQLHPALKPRKTDHFIRKHRGNAFEDTRLKSDLDALRVSRIIVVGLVTDGCVQATCKGAHALSYDVTLVQDAHSTNSAGSGQIIDKWNTKLSRGIVRLQATADVDFGAADSK</sequence>
<keyword evidence="4" id="KW-1185">Reference proteome</keyword>
<dbReference type="OrthoDB" id="9785724at2"/>
<name>A0A398D2Z8_9BACT</name>
<dbReference type="PANTHER" id="PTHR43540">
    <property type="entry name" value="PEROXYUREIDOACRYLATE/UREIDOACRYLATE AMIDOHYDROLASE-RELATED"/>
    <property type="match status" value="1"/>
</dbReference>
<protein>
    <submittedName>
        <fullName evidence="3">Isochorismatase family protein</fullName>
    </submittedName>
</protein>
<evidence type="ECO:0000313" key="3">
    <source>
        <dbReference type="EMBL" id="RIE06617.1"/>
    </source>
</evidence>
<feature type="domain" description="Isochorismatase-like" evidence="2">
    <location>
        <begin position="23"/>
        <end position="160"/>
    </location>
</feature>
<dbReference type="InterPro" id="IPR050272">
    <property type="entry name" value="Isochorismatase-like_hydrls"/>
</dbReference>
<dbReference type="Gene3D" id="3.40.50.850">
    <property type="entry name" value="Isochorismatase-like"/>
    <property type="match status" value="1"/>
</dbReference>
<evidence type="ECO:0000256" key="1">
    <source>
        <dbReference type="ARBA" id="ARBA00022801"/>
    </source>
</evidence>